<dbReference type="Gene3D" id="3.15.10.10">
    <property type="entry name" value="Bactericidal permeability-increasing protein, domain 1"/>
    <property type="match status" value="1"/>
</dbReference>
<feature type="non-terminal residue" evidence="1">
    <location>
        <position position="1"/>
    </location>
</feature>
<dbReference type="SUPFAM" id="SSF55394">
    <property type="entry name" value="Bactericidal permeability-increasing protein, BPI"/>
    <property type="match status" value="1"/>
</dbReference>
<proteinExistence type="predicted"/>
<evidence type="ECO:0000313" key="1">
    <source>
        <dbReference type="EMBL" id="KAL0183479.1"/>
    </source>
</evidence>
<gene>
    <name evidence="1" type="ORF">M9458_019175</name>
</gene>
<name>A0ABD0QBD8_CIRMR</name>
<accession>A0ABD0QBD8</accession>
<dbReference type="Proteomes" id="UP001529510">
    <property type="component" value="Unassembled WGS sequence"/>
</dbReference>
<dbReference type="EMBL" id="JAMKFB020000009">
    <property type="protein sequence ID" value="KAL0183479.1"/>
    <property type="molecule type" value="Genomic_DNA"/>
</dbReference>
<evidence type="ECO:0000313" key="2">
    <source>
        <dbReference type="Proteomes" id="UP001529510"/>
    </source>
</evidence>
<reference evidence="1 2" key="1">
    <citation type="submission" date="2024-05" db="EMBL/GenBank/DDBJ databases">
        <title>Genome sequencing and assembly of Indian major carp, Cirrhinus mrigala (Hamilton, 1822).</title>
        <authorList>
            <person name="Mohindra V."/>
            <person name="Chowdhury L.M."/>
            <person name="Lal K."/>
            <person name="Jena J.K."/>
        </authorList>
    </citation>
    <scope>NUCLEOTIDE SEQUENCE [LARGE SCALE GENOMIC DNA]</scope>
    <source>
        <strain evidence="1">CM1030</strain>
        <tissue evidence="1">Blood</tissue>
    </source>
</reference>
<dbReference type="InterPro" id="IPR017943">
    <property type="entry name" value="Bactericidal_perm-incr_a/b_dom"/>
</dbReference>
<protein>
    <submittedName>
        <fullName evidence="1">Uncharacterized protein</fullName>
    </submittedName>
</protein>
<dbReference type="AlphaFoldDB" id="A0ABD0QBD8"/>
<organism evidence="1 2">
    <name type="scientific">Cirrhinus mrigala</name>
    <name type="common">Mrigala</name>
    <dbReference type="NCBI Taxonomy" id="683832"/>
    <lineage>
        <taxon>Eukaryota</taxon>
        <taxon>Metazoa</taxon>
        <taxon>Chordata</taxon>
        <taxon>Craniata</taxon>
        <taxon>Vertebrata</taxon>
        <taxon>Euteleostomi</taxon>
        <taxon>Actinopterygii</taxon>
        <taxon>Neopterygii</taxon>
        <taxon>Teleostei</taxon>
        <taxon>Ostariophysi</taxon>
        <taxon>Cypriniformes</taxon>
        <taxon>Cyprinidae</taxon>
        <taxon>Labeoninae</taxon>
        <taxon>Labeonini</taxon>
        <taxon>Cirrhinus</taxon>
    </lineage>
</organism>
<sequence length="50" mass="5303">HDGGSFDLAVYNIKIQTLLKLGDDTGRLSITTNFCGDDVGGVHIRFHGGA</sequence>
<keyword evidence="2" id="KW-1185">Reference proteome</keyword>
<comment type="caution">
    <text evidence="1">The sequence shown here is derived from an EMBL/GenBank/DDBJ whole genome shotgun (WGS) entry which is preliminary data.</text>
</comment>
<feature type="non-terminal residue" evidence="1">
    <location>
        <position position="50"/>
    </location>
</feature>